<protein>
    <submittedName>
        <fullName evidence="2">Uncharacterized protein</fullName>
    </submittedName>
</protein>
<comment type="caution">
    <text evidence="2">The sequence shown here is derived from an EMBL/GenBank/DDBJ whole genome shotgun (WGS) entry which is preliminary data.</text>
</comment>
<evidence type="ECO:0000256" key="1">
    <source>
        <dbReference type="SAM" id="Phobius"/>
    </source>
</evidence>
<proteinExistence type="predicted"/>
<organism evidence="2 3">
    <name type="scientific">Stephania cephalantha</name>
    <dbReference type="NCBI Taxonomy" id="152367"/>
    <lineage>
        <taxon>Eukaryota</taxon>
        <taxon>Viridiplantae</taxon>
        <taxon>Streptophyta</taxon>
        <taxon>Embryophyta</taxon>
        <taxon>Tracheophyta</taxon>
        <taxon>Spermatophyta</taxon>
        <taxon>Magnoliopsida</taxon>
        <taxon>Ranunculales</taxon>
        <taxon>Menispermaceae</taxon>
        <taxon>Menispermoideae</taxon>
        <taxon>Cissampelideae</taxon>
        <taxon>Stephania</taxon>
    </lineage>
</organism>
<evidence type="ECO:0000313" key="2">
    <source>
        <dbReference type="EMBL" id="KAK9084168.1"/>
    </source>
</evidence>
<dbReference type="EMBL" id="JBBNAG010000013">
    <property type="protein sequence ID" value="KAK9084168.1"/>
    <property type="molecule type" value="Genomic_DNA"/>
</dbReference>
<sequence>MKDLLTLMNSPPYSEVYSFIIYCEFQVCLKLVVLLCFHCFNIYFPSMES</sequence>
<keyword evidence="1" id="KW-1133">Transmembrane helix</keyword>
<accession>A0AAP0E373</accession>
<gene>
    <name evidence="2" type="ORF">Scep_030639</name>
</gene>
<keyword evidence="1" id="KW-0812">Transmembrane</keyword>
<dbReference type="Proteomes" id="UP001419268">
    <property type="component" value="Unassembled WGS sequence"/>
</dbReference>
<keyword evidence="3" id="KW-1185">Reference proteome</keyword>
<reference evidence="2 3" key="1">
    <citation type="submission" date="2024-01" db="EMBL/GenBank/DDBJ databases">
        <title>Genome assemblies of Stephania.</title>
        <authorList>
            <person name="Yang L."/>
        </authorList>
    </citation>
    <scope>NUCLEOTIDE SEQUENCE [LARGE SCALE GENOMIC DNA]</scope>
    <source>
        <strain evidence="2">JXDWG</strain>
        <tissue evidence="2">Leaf</tissue>
    </source>
</reference>
<evidence type="ECO:0000313" key="3">
    <source>
        <dbReference type="Proteomes" id="UP001419268"/>
    </source>
</evidence>
<feature type="transmembrane region" description="Helical" evidence="1">
    <location>
        <begin position="16"/>
        <end position="44"/>
    </location>
</feature>
<keyword evidence="1" id="KW-0472">Membrane</keyword>
<dbReference type="AlphaFoldDB" id="A0AAP0E373"/>
<name>A0AAP0E373_9MAGN</name>